<evidence type="ECO:0000313" key="7">
    <source>
        <dbReference type="Proteomes" id="UP000753802"/>
    </source>
</evidence>
<accession>A0ABW9ZZZ6</accession>
<dbReference type="PANTHER" id="PTHR36985">
    <property type="entry name" value="TRANSLOCATION AND ASSEMBLY MODULE SUBUNIT TAMB"/>
    <property type="match status" value="1"/>
</dbReference>
<feature type="transmembrane region" description="Helical" evidence="5">
    <location>
        <begin position="47"/>
        <end position="66"/>
    </location>
</feature>
<evidence type="ECO:0008006" key="8">
    <source>
        <dbReference type="Google" id="ProtNLM"/>
    </source>
</evidence>
<sequence>MNDPGPGPDINTQYARSNEFGIVFALRTRIRIFTKQTQDLLKRFFKILRRTLLIIIALIIVVFIAIQTDLVQNWLVGIATTRLSKSLGTEVRVKNVSFSFFNRLNMEGVLVRDKQKDTILYAGEFKVRITDWFFLKEKAVLKYAGLENTIVKMQRLKDSTWNYDFILDYFASPEPSKKSGKKIDLNLKKVDFKNVRFIKNDLWAGEVMDIFTRSLLLDAESIDFKKKDFVINSLELDKPFVRIQSLKPLRNDSLYHKKKAVAVKKGEMYFNTGDIAVRLANLSISNGNLFLEGNEEKPAEGFDGSHIELTKLTGTLKNIRFVKDTLRANIDLSMKDRCGLEIKKLKTNFRLTPQIMELDKLDLQTNKSRLTNYYAMKFRDFNKDFGHYISAVVMDANFSNARVNSDDIAYFAGDLKTWKREVLLSGRFLGTVEDFSVANLSAKIGATTKINGNLKMKGLPDIDKTKIDLDNGTLLTNYFDLGTFIPSLKGVTSPNLAALGNIIYRGNFNGTIQNFVTAGTFSTQLGGVKTNISLQLPRKGDPVYTGAIETNRFNIGKFLNDSSFGLVDFKGKIVGTSFTVDRLKTTLEGTISSLEFKKYNYTNIVTNGTFQKKYFNGEVKIDDPNLNFTSNIEIDFSQDLPRFNVLGDLVNSNLRALNLTKDSLELTGLLDVNFTGTTIDNFLGTAKFLNATIKKGATRLSFDSLNLASSYEDSAKLLHLGSNDFNATIKGQFNIVELPASFQAFLTRYYPTYIKQPKSVPQNQAFSFVLNTGNIEPYLQLLDKKLYGFNDASIKGSVDTRANQLAVTASIPNGSYDNYSFTGIDLRGRGTIDTLSLTGNIASIQLSDSIRFPNTKLNIKSYNDHSEVSVKTSADNTLNDADLYADVYTLSDGVRIQFRPSSFVLNEKKWTIDKLGELNFRNSLVTAQNVKFTQGFQEISVESVPAANGEQTNNLAVKLKDVVLGDLSSLFFKNPRLQGLTTGTVTLYDLTGKSFHATTDLKAEQFRLDDDSIGLVNIKADFNSITGAIPFTIESPNDGYRFSAKGSYNTKDTTGKPFSTDIQLANSKIDIVHKFLSGIFSNITGYATGNLRISGNLNAPDLFGKIKLRNAGMKVNFTQVYYTIDSADINFMEDGIDFGRFNVKDRYKNVGTITGKLTEKGFKNMSFDFDLTSPKLLLIDTKATDNQQFYGKAIGRVSTLKLRGPETDAKLTIVAEANDSSHIFIPNSINRESGAADFIVFKQYGTEMVKQSSGNDFNLTVDLNVTANENVMIDVILDADAGEAIRAVGNGKLHIISGTIEPLSIRGRYNIDRGDYVFNFQNFIRKPFVLLPGAGNYIEWSGDAFKADIHIDAQYTAERVSLSELVSGLNLSEVQGYRGDVYVIAQLREKLDHPKITFKLDFPQGSTVKSNNEFAQYLTRLERDQNEILNQVAFLILFNSFAPPGGAQANTSNGTNAYNITSIGVNTLSQYLSKGINKVVSNMLFKLTGDKSLRFDVGTSIYSSSSLLNPSAGDYSAGGNKLDRTRVDLKFVKSFANDNIIVTLGSDIDFNIGASSAIQNGNSQWLPNINIVFVLTKDKKLRLIVFNKSSLDLSGSSFGRRNRQGVSISYRKDFEKFFGRKEKDVEFKGPADSAKK</sequence>
<keyword evidence="7" id="KW-1185">Reference proteome</keyword>
<name>A0ABW9ZZZ6_9BACT</name>
<organism evidence="6 7">
    <name type="scientific">Sediminibacterium roseum</name>
    <dbReference type="NCBI Taxonomy" id="1978412"/>
    <lineage>
        <taxon>Bacteria</taxon>
        <taxon>Pseudomonadati</taxon>
        <taxon>Bacteroidota</taxon>
        <taxon>Chitinophagia</taxon>
        <taxon>Chitinophagales</taxon>
        <taxon>Chitinophagaceae</taxon>
        <taxon>Sediminibacterium</taxon>
    </lineage>
</organism>
<keyword evidence="4 5" id="KW-0472">Membrane</keyword>
<evidence type="ECO:0000256" key="5">
    <source>
        <dbReference type="SAM" id="Phobius"/>
    </source>
</evidence>
<dbReference type="RefSeq" id="WP_161819052.1">
    <property type="nucleotide sequence ID" value="NZ_JAACJS010000015.1"/>
</dbReference>
<reference evidence="6 7" key="1">
    <citation type="submission" date="2020-01" db="EMBL/GenBank/DDBJ databases">
        <title>Genome analysis.</title>
        <authorList>
            <person name="Wu S."/>
            <person name="Wang G."/>
        </authorList>
    </citation>
    <scope>NUCLEOTIDE SEQUENCE [LARGE SCALE GENOMIC DNA]</scope>
    <source>
        <strain evidence="6 7">SYL130</strain>
    </source>
</reference>
<keyword evidence="3 5" id="KW-1133">Transmembrane helix</keyword>
<gene>
    <name evidence="6" type="ORF">GWC95_12440</name>
</gene>
<dbReference type="Proteomes" id="UP000753802">
    <property type="component" value="Unassembled WGS sequence"/>
</dbReference>
<evidence type="ECO:0000313" key="6">
    <source>
        <dbReference type="EMBL" id="NCI50738.1"/>
    </source>
</evidence>
<comment type="subcellular location">
    <subcellularLocation>
        <location evidence="1">Membrane</location>
        <topology evidence="1">Single-pass membrane protein</topology>
    </subcellularLocation>
</comment>
<proteinExistence type="predicted"/>
<protein>
    <recommendedName>
        <fullName evidence="8">Autotransporter translocation and assembly factor TamB</fullName>
    </recommendedName>
</protein>
<dbReference type="EMBL" id="JAACJS010000015">
    <property type="protein sequence ID" value="NCI50738.1"/>
    <property type="molecule type" value="Genomic_DNA"/>
</dbReference>
<comment type="caution">
    <text evidence="6">The sequence shown here is derived from an EMBL/GenBank/DDBJ whole genome shotgun (WGS) entry which is preliminary data.</text>
</comment>
<dbReference type="PANTHER" id="PTHR36985:SF1">
    <property type="entry name" value="TRANSLOCATION AND ASSEMBLY MODULE SUBUNIT TAMB"/>
    <property type="match status" value="1"/>
</dbReference>
<keyword evidence="2 5" id="KW-0812">Transmembrane</keyword>
<evidence type="ECO:0000256" key="2">
    <source>
        <dbReference type="ARBA" id="ARBA00022692"/>
    </source>
</evidence>
<evidence type="ECO:0000256" key="1">
    <source>
        <dbReference type="ARBA" id="ARBA00004167"/>
    </source>
</evidence>
<evidence type="ECO:0000256" key="3">
    <source>
        <dbReference type="ARBA" id="ARBA00022989"/>
    </source>
</evidence>
<evidence type="ECO:0000256" key="4">
    <source>
        <dbReference type="ARBA" id="ARBA00023136"/>
    </source>
</evidence>